<protein>
    <recommendedName>
        <fullName evidence="4">DNA-binding protein</fullName>
    </recommendedName>
</protein>
<evidence type="ECO:0000313" key="2">
    <source>
        <dbReference type="EMBL" id="MBE9222111.1"/>
    </source>
</evidence>
<dbReference type="EMBL" id="JADEWC010000008">
    <property type="protein sequence ID" value="MBE9222111.1"/>
    <property type="molecule type" value="Genomic_DNA"/>
</dbReference>
<name>A0ABR9V4N5_9CHRO</name>
<reference evidence="2 3" key="1">
    <citation type="submission" date="2020-10" db="EMBL/GenBank/DDBJ databases">
        <authorList>
            <person name="Castelo-Branco R."/>
            <person name="Eusebio N."/>
            <person name="Adriana R."/>
            <person name="Vieira A."/>
            <person name="Brugerolle De Fraissinette N."/>
            <person name="Rezende De Castro R."/>
            <person name="Schneider M.P."/>
            <person name="Vasconcelos V."/>
            <person name="Leao P.N."/>
        </authorList>
    </citation>
    <scope>NUCLEOTIDE SEQUENCE [LARGE SCALE GENOMIC DNA]</scope>
    <source>
        <strain evidence="2 3">LEGE 03274</strain>
    </source>
</reference>
<dbReference type="RefSeq" id="WP_193800276.1">
    <property type="nucleotide sequence ID" value="NZ_JADEWC010000008.1"/>
</dbReference>
<gene>
    <name evidence="2" type="ORF">IQ215_05315</name>
</gene>
<evidence type="ECO:0000256" key="1">
    <source>
        <dbReference type="SAM" id="MobiDB-lite"/>
    </source>
</evidence>
<accession>A0ABR9V4N5</accession>
<comment type="caution">
    <text evidence="2">The sequence shown here is derived from an EMBL/GenBank/DDBJ whole genome shotgun (WGS) entry which is preliminary data.</text>
</comment>
<sequence>MNRFFGSWRSMLMAIALITTGCGYLIHGGFAGENNISIEDVEFFALEGNNQVKVEGEITQVIPLVNGYAYEIKDNTGSIWVTTTGDKPEVGQNIVTSVTIQEEEIIIDEKDMSSFYLREVVEEDSNISENETEADINPDDTMESEEENPTSETDNEE</sequence>
<evidence type="ECO:0008006" key="4">
    <source>
        <dbReference type="Google" id="ProtNLM"/>
    </source>
</evidence>
<proteinExistence type="predicted"/>
<organism evidence="2 3">
    <name type="scientific">Cyanobacterium stanieri LEGE 03274</name>
    <dbReference type="NCBI Taxonomy" id="1828756"/>
    <lineage>
        <taxon>Bacteria</taxon>
        <taxon>Bacillati</taxon>
        <taxon>Cyanobacteriota</taxon>
        <taxon>Cyanophyceae</taxon>
        <taxon>Oscillatoriophycideae</taxon>
        <taxon>Chroococcales</taxon>
        <taxon>Geminocystaceae</taxon>
        <taxon>Cyanobacterium</taxon>
    </lineage>
</organism>
<dbReference type="PROSITE" id="PS51257">
    <property type="entry name" value="PROKAR_LIPOPROTEIN"/>
    <property type="match status" value="1"/>
</dbReference>
<evidence type="ECO:0000313" key="3">
    <source>
        <dbReference type="Proteomes" id="UP000654604"/>
    </source>
</evidence>
<dbReference type="Proteomes" id="UP000654604">
    <property type="component" value="Unassembled WGS sequence"/>
</dbReference>
<feature type="region of interest" description="Disordered" evidence="1">
    <location>
        <begin position="121"/>
        <end position="157"/>
    </location>
</feature>
<keyword evidence="3" id="KW-1185">Reference proteome</keyword>